<reference evidence="2 3" key="1">
    <citation type="submission" date="2022-10" db="EMBL/GenBank/DDBJ databases">
        <title>Defluviimonas sp. nov., isolated from ocean surface water.</title>
        <authorList>
            <person name="He W."/>
            <person name="Wang L."/>
            <person name="Zhang D.-F."/>
        </authorList>
    </citation>
    <scope>NUCLEOTIDE SEQUENCE [LARGE SCALE GENOMIC DNA]</scope>
    <source>
        <strain evidence="2 3">WL0075</strain>
    </source>
</reference>
<organism evidence="2 3">
    <name type="scientific">Albidovulum sediminicola</name>
    <dbReference type="NCBI Taxonomy" id="2984331"/>
    <lineage>
        <taxon>Bacteria</taxon>
        <taxon>Pseudomonadati</taxon>
        <taxon>Pseudomonadota</taxon>
        <taxon>Alphaproteobacteria</taxon>
        <taxon>Rhodobacterales</taxon>
        <taxon>Paracoccaceae</taxon>
        <taxon>Albidovulum</taxon>
    </lineage>
</organism>
<dbReference type="Gene3D" id="3.90.1530.10">
    <property type="entry name" value="Conserved hypothetical protein from pyrococcus furiosus pfu- 392566-001, ParB domain"/>
    <property type="match status" value="1"/>
</dbReference>
<gene>
    <name evidence="2" type="ORF">OE647_06630</name>
</gene>
<feature type="domain" description="ParB-like N-terminal" evidence="1">
    <location>
        <begin position="21"/>
        <end position="89"/>
    </location>
</feature>
<name>A0ABT2YZU8_9RHOB</name>
<dbReference type="Proteomes" id="UP001652503">
    <property type="component" value="Unassembled WGS sequence"/>
</dbReference>
<comment type="caution">
    <text evidence="2">The sequence shown here is derived from an EMBL/GenBank/DDBJ whole genome shotgun (WGS) entry which is preliminary data.</text>
</comment>
<protein>
    <submittedName>
        <fullName evidence="2">ParB N-terminal domain-containing protein</fullName>
    </submittedName>
</protein>
<keyword evidence="3" id="KW-1185">Reference proteome</keyword>
<dbReference type="SUPFAM" id="SSF110849">
    <property type="entry name" value="ParB/Sulfiredoxin"/>
    <property type="match status" value="1"/>
</dbReference>
<evidence type="ECO:0000259" key="1">
    <source>
        <dbReference type="Pfam" id="PF02195"/>
    </source>
</evidence>
<evidence type="ECO:0000313" key="2">
    <source>
        <dbReference type="EMBL" id="MCV2864414.1"/>
    </source>
</evidence>
<accession>A0ABT2YZU8</accession>
<sequence>MAKEKLDLETYMVDPVLRDRLYRVNPEALTRDYQPMGELDAEDISEIVEAICTMGFLNPVLVDEVNVIVAGQGLVEAAARIGLEDIPALRLEDLDEFERRVYFHMTHHFYKIAGLDPEVFRVEAQHILSFTASGRLALELFAAKSAVAA</sequence>
<dbReference type="InterPro" id="IPR003115">
    <property type="entry name" value="ParB_N"/>
</dbReference>
<dbReference type="InterPro" id="IPR036086">
    <property type="entry name" value="ParB/Sulfiredoxin_sf"/>
</dbReference>
<dbReference type="RefSeq" id="WP_263720933.1">
    <property type="nucleotide sequence ID" value="NZ_JAOWLA010000005.1"/>
</dbReference>
<dbReference type="EMBL" id="JAOWLA010000005">
    <property type="protein sequence ID" value="MCV2864414.1"/>
    <property type="molecule type" value="Genomic_DNA"/>
</dbReference>
<evidence type="ECO:0000313" key="3">
    <source>
        <dbReference type="Proteomes" id="UP001652503"/>
    </source>
</evidence>
<dbReference type="Pfam" id="PF02195">
    <property type="entry name" value="ParB_N"/>
    <property type="match status" value="1"/>
</dbReference>
<proteinExistence type="predicted"/>